<evidence type="ECO:0000256" key="6">
    <source>
        <dbReference type="ARBA" id="ARBA00023136"/>
    </source>
</evidence>
<feature type="transmembrane region" description="Helical" evidence="7">
    <location>
        <begin position="243"/>
        <end position="260"/>
    </location>
</feature>
<evidence type="ECO:0000313" key="9">
    <source>
        <dbReference type="Proteomes" id="UP000269374"/>
    </source>
</evidence>
<evidence type="ECO:0000256" key="7">
    <source>
        <dbReference type="HAMAP-Rule" id="MF_01147"/>
    </source>
</evidence>
<evidence type="ECO:0000256" key="3">
    <source>
        <dbReference type="ARBA" id="ARBA00022679"/>
    </source>
</evidence>
<sequence>MNKLFPFLALDKVALQLGPIAIHWYAIFIVTGAAIAVWMACKEAPRRKNLTGQSLTTDDIIDFVLFAFPLGIVGARLYYVIFEWSYYSQHPSQIIAMWDGGGAIYGGLIAGAIVLFVFCYYRMIHPLDLLDITVPGVFLAQAMGRWGNFVNQEAYGKVVSNLDWLPSFVRNQMFIDGHYRMPTFLFESIGTLSGFVLVLVFRHRLKWLKRGDIFSFYLVWYGIVRFTVEGMRTDSLMLGPARVSQWLSAVLVLVGIGLFINRRLKKVEK</sequence>
<dbReference type="EMBL" id="CP032627">
    <property type="protein sequence ID" value="AYF99693.1"/>
    <property type="molecule type" value="Genomic_DNA"/>
</dbReference>
<feature type="binding site" evidence="7">
    <location>
        <position position="145"/>
    </location>
    <ligand>
        <name>a 1,2-diacyl-sn-glycero-3-phospho-(1'-sn-glycerol)</name>
        <dbReference type="ChEBI" id="CHEBI:64716"/>
    </ligand>
</feature>
<feature type="transmembrane region" description="Helical" evidence="7">
    <location>
        <begin position="20"/>
        <end position="40"/>
    </location>
</feature>
<comment type="subcellular location">
    <subcellularLocation>
        <location evidence="7">Cell membrane</location>
        <topology evidence="7">Multi-pass membrane protein</topology>
    </subcellularLocation>
</comment>
<dbReference type="Proteomes" id="UP000269374">
    <property type="component" value="Chromosome"/>
</dbReference>
<comment type="similarity">
    <text evidence="1 7">Belongs to the Lgt family.</text>
</comment>
<dbReference type="KEGG" id="lact:D7I46_00450"/>
<dbReference type="GO" id="GO:0005886">
    <property type="term" value="C:plasma membrane"/>
    <property type="evidence" value="ECO:0007669"/>
    <property type="project" value="UniProtKB-SubCell"/>
</dbReference>
<dbReference type="Pfam" id="PF01790">
    <property type="entry name" value="LGT"/>
    <property type="match status" value="1"/>
</dbReference>
<dbReference type="UniPathway" id="UPA00664"/>
<proteinExistence type="inferred from homology"/>
<dbReference type="GO" id="GO:0008961">
    <property type="term" value="F:phosphatidylglycerol-prolipoprotein diacylglyceryl transferase activity"/>
    <property type="evidence" value="ECO:0007669"/>
    <property type="project" value="UniProtKB-UniRule"/>
</dbReference>
<evidence type="ECO:0000256" key="2">
    <source>
        <dbReference type="ARBA" id="ARBA00022475"/>
    </source>
</evidence>
<protein>
    <recommendedName>
        <fullName evidence="7">Phosphatidylglycerol--prolipoprotein diacylglyceryl transferase</fullName>
        <ecNumber evidence="7">2.5.1.145</ecNumber>
    </recommendedName>
</protein>
<dbReference type="InterPro" id="IPR001640">
    <property type="entry name" value="Lgt"/>
</dbReference>
<dbReference type="RefSeq" id="WP_120771083.1">
    <property type="nucleotide sequence ID" value="NZ_CP032627.1"/>
</dbReference>
<feature type="transmembrane region" description="Helical" evidence="7">
    <location>
        <begin position="60"/>
        <end position="82"/>
    </location>
</feature>
<keyword evidence="5 7" id="KW-1133">Transmembrane helix</keyword>
<reference evidence="8 9" key="1">
    <citation type="submission" date="2018-09" db="EMBL/GenBank/DDBJ databases">
        <title>Genome sequencing of strain 1JSPR-7.</title>
        <authorList>
            <person name="Heo J."/>
            <person name="Kim S.-J."/>
            <person name="Kwon S.-W."/>
        </authorList>
    </citation>
    <scope>NUCLEOTIDE SEQUENCE [LARGE SCALE GENOMIC DNA]</scope>
    <source>
        <strain evidence="8 9">1JSPR-7</strain>
    </source>
</reference>
<dbReference type="PANTHER" id="PTHR30589:SF0">
    <property type="entry name" value="PHOSPHATIDYLGLYCEROL--PROLIPOPROTEIN DIACYLGLYCERYL TRANSFERASE"/>
    <property type="match status" value="1"/>
</dbReference>
<feature type="transmembrane region" description="Helical" evidence="7">
    <location>
        <begin position="102"/>
        <end position="121"/>
    </location>
</feature>
<feature type="transmembrane region" description="Helical" evidence="7">
    <location>
        <begin position="213"/>
        <end position="231"/>
    </location>
</feature>
<evidence type="ECO:0000313" key="8">
    <source>
        <dbReference type="EMBL" id="AYF99693.1"/>
    </source>
</evidence>
<name>A0A387BBI3_9LACT</name>
<dbReference type="PANTHER" id="PTHR30589">
    <property type="entry name" value="PROLIPOPROTEIN DIACYLGLYCERYL TRANSFERASE"/>
    <property type="match status" value="1"/>
</dbReference>
<dbReference type="AlphaFoldDB" id="A0A387BBI3"/>
<feature type="transmembrane region" description="Helical" evidence="7">
    <location>
        <begin position="183"/>
        <end position="201"/>
    </location>
</feature>
<accession>A0A387BBI3</accession>
<comment type="function">
    <text evidence="7">Catalyzes the transfer of the diacylglyceryl group from phosphatidylglycerol to the sulfhydryl group of the N-terminal cysteine of a prolipoprotein, the first step in the formation of mature lipoproteins.</text>
</comment>
<dbReference type="HAMAP" id="MF_01147">
    <property type="entry name" value="Lgt"/>
    <property type="match status" value="1"/>
</dbReference>
<keyword evidence="8" id="KW-0328">Glycosyltransferase</keyword>
<comment type="catalytic activity">
    <reaction evidence="7">
        <text>L-cysteinyl-[prolipoprotein] + a 1,2-diacyl-sn-glycero-3-phospho-(1'-sn-glycerol) = an S-1,2-diacyl-sn-glyceryl-L-cysteinyl-[prolipoprotein] + sn-glycerol 1-phosphate + H(+)</text>
        <dbReference type="Rhea" id="RHEA:56712"/>
        <dbReference type="Rhea" id="RHEA-COMP:14679"/>
        <dbReference type="Rhea" id="RHEA-COMP:14680"/>
        <dbReference type="ChEBI" id="CHEBI:15378"/>
        <dbReference type="ChEBI" id="CHEBI:29950"/>
        <dbReference type="ChEBI" id="CHEBI:57685"/>
        <dbReference type="ChEBI" id="CHEBI:64716"/>
        <dbReference type="ChEBI" id="CHEBI:140658"/>
        <dbReference type="EC" id="2.5.1.145"/>
    </reaction>
</comment>
<keyword evidence="2 7" id="KW-1003">Cell membrane</keyword>
<keyword evidence="4 7" id="KW-0812">Transmembrane</keyword>
<organism evidence="8 9">
    <name type="scientific">Lactococcus allomyrinae</name>
    <dbReference type="NCBI Taxonomy" id="2419773"/>
    <lineage>
        <taxon>Bacteria</taxon>
        <taxon>Bacillati</taxon>
        <taxon>Bacillota</taxon>
        <taxon>Bacilli</taxon>
        <taxon>Lactobacillales</taxon>
        <taxon>Streptococcaceae</taxon>
        <taxon>Lactococcus</taxon>
    </lineage>
</organism>
<dbReference type="EC" id="2.5.1.145" evidence="7"/>
<evidence type="ECO:0000256" key="5">
    <source>
        <dbReference type="ARBA" id="ARBA00022989"/>
    </source>
</evidence>
<dbReference type="PROSITE" id="PS01311">
    <property type="entry name" value="LGT"/>
    <property type="match status" value="1"/>
</dbReference>
<gene>
    <name evidence="7" type="primary">lgt</name>
    <name evidence="8" type="ORF">D7I46_00450</name>
</gene>
<keyword evidence="9" id="KW-1185">Reference proteome</keyword>
<dbReference type="OrthoDB" id="871140at2"/>
<keyword evidence="8" id="KW-0449">Lipoprotein</keyword>
<keyword evidence="3 7" id="KW-0808">Transferase</keyword>
<dbReference type="GO" id="GO:0042158">
    <property type="term" value="P:lipoprotein biosynthetic process"/>
    <property type="evidence" value="ECO:0007669"/>
    <property type="project" value="UniProtKB-UniRule"/>
</dbReference>
<evidence type="ECO:0000256" key="1">
    <source>
        <dbReference type="ARBA" id="ARBA00007150"/>
    </source>
</evidence>
<keyword evidence="6 7" id="KW-0472">Membrane</keyword>
<dbReference type="NCBIfam" id="TIGR00544">
    <property type="entry name" value="lgt"/>
    <property type="match status" value="1"/>
</dbReference>
<evidence type="ECO:0000256" key="4">
    <source>
        <dbReference type="ARBA" id="ARBA00022692"/>
    </source>
</evidence>
<comment type="pathway">
    <text evidence="7">Protein modification; lipoprotein biosynthesis (diacylglyceryl transfer).</text>
</comment>